<dbReference type="CDD" id="cd00077">
    <property type="entry name" value="HDc"/>
    <property type="match status" value="1"/>
</dbReference>
<feature type="transmembrane region" description="Helical" evidence="2">
    <location>
        <begin position="101"/>
        <end position="123"/>
    </location>
</feature>
<organism evidence="4">
    <name type="scientific">freshwater metagenome</name>
    <dbReference type="NCBI Taxonomy" id="449393"/>
    <lineage>
        <taxon>unclassified sequences</taxon>
        <taxon>metagenomes</taxon>
        <taxon>ecological metagenomes</taxon>
    </lineage>
</organism>
<dbReference type="SMART" id="SM00471">
    <property type="entry name" value="HDc"/>
    <property type="match status" value="1"/>
</dbReference>
<protein>
    <submittedName>
        <fullName evidence="4">Unannotated protein</fullName>
    </submittedName>
</protein>
<dbReference type="InterPro" id="IPR037522">
    <property type="entry name" value="HD_GYP_dom"/>
</dbReference>
<feature type="transmembrane region" description="Helical" evidence="2">
    <location>
        <begin position="173"/>
        <end position="195"/>
    </location>
</feature>
<accession>A0A6J7DK14</accession>
<dbReference type="InterPro" id="IPR003607">
    <property type="entry name" value="HD/PDEase_dom"/>
</dbReference>
<feature type="transmembrane region" description="Helical" evidence="2">
    <location>
        <begin position="33"/>
        <end position="50"/>
    </location>
</feature>
<dbReference type="EMBL" id="CAFBLM010000025">
    <property type="protein sequence ID" value="CAB4869235.1"/>
    <property type="molecule type" value="Genomic_DNA"/>
</dbReference>
<dbReference type="Pfam" id="PF13487">
    <property type="entry name" value="HD_5"/>
    <property type="match status" value="1"/>
</dbReference>
<feature type="transmembrane region" description="Helical" evidence="2">
    <location>
        <begin position="70"/>
        <end position="89"/>
    </location>
</feature>
<keyword evidence="2" id="KW-0472">Membrane</keyword>
<proteinExistence type="predicted"/>
<keyword evidence="2" id="KW-1133">Transmembrane helix</keyword>
<evidence type="ECO:0000256" key="1">
    <source>
        <dbReference type="SAM" id="MobiDB-lite"/>
    </source>
</evidence>
<evidence type="ECO:0000259" key="3">
    <source>
        <dbReference type="PROSITE" id="PS51832"/>
    </source>
</evidence>
<gene>
    <name evidence="4" type="ORF">UFOPK3401_00704</name>
</gene>
<evidence type="ECO:0000313" key="4">
    <source>
        <dbReference type="EMBL" id="CAB4869235.1"/>
    </source>
</evidence>
<feature type="region of interest" description="Disordered" evidence="1">
    <location>
        <begin position="444"/>
        <end position="464"/>
    </location>
</feature>
<feature type="compositionally biased region" description="Basic and acidic residues" evidence="1">
    <location>
        <begin position="449"/>
        <end position="464"/>
    </location>
</feature>
<feature type="transmembrane region" description="Helical" evidence="2">
    <location>
        <begin position="6"/>
        <end position="26"/>
    </location>
</feature>
<keyword evidence="2" id="KW-0812">Transmembrane</keyword>
<feature type="transmembrane region" description="Helical" evidence="2">
    <location>
        <begin position="135"/>
        <end position="161"/>
    </location>
</feature>
<dbReference type="AlphaFoldDB" id="A0A6J7DK14"/>
<evidence type="ECO:0000256" key="2">
    <source>
        <dbReference type="SAM" id="Phobius"/>
    </source>
</evidence>
<name>A0A6J7DK14_9ZZZZ</name>
<dbReference type="PANTHER" id="PTHR43155">
    <property type="entry name" value="CYCLIC DI-GMP PHOSPHODIESTERASE PA4108-RELATED"/>
    <property type="match status" value="1"/>
</dbReference>
<dbReference type="SUPFAM" id="SSF109604">
    <property type="entry name" value="HD-domain/PDEase-like"/>
    <property type="match status" value="1"/>
</dbReference>
<sequence>MRELPRNARLVIVTVVAASLGLSIFAIGQIQQWLPILVFAVLYVLADSLPVGPGTRTAGLTITVTTPVAIAAYIVLGIWGGVLVAVASVCDVTRIAPVKRVFNAGQLVIAVAAGGSIYALLGGTSTLDPSSFPKVLIPALVSGVVYAFINSLLVGVVIAIVEDASSIRLLRDILLRTLLPGVAYSALGMVLAVLWAQVGPLALAFGLLPLFVARWAMGQFAAEQQAYSATIRSLVQAVETKDAYTRGHSERVARASVLIGQAMTISDDRLQALEYAGTLHDVGKLGVPTTVLRKSGKLTKEEFEAIKLHPTRGHDIVRDIRFLDEALAGIYHHHERIDGLGYPSGLKGDQIPEFARMIAVADAFDSMTSTRSYRSARSVDEAMDELLICRGTQFDPQMVDALIFAVSQVGWEPAKPPTADELIAQQGGPVFDDDDPLVAEPRAVAIGEQRAESESVQRQDGVRP</sequence>
<feature type="domain" description="HD-GYP" evidence="3">
    <location>
        <begin position="223"/>
        <end position="418"/>
    </location>
</feature>
<dbReference type="PROSITE" id="PS51832">
    <property type="entry name" value="HD_GYP"/>
    <property type="match status" value="1"/>
</dbReference>
<dbReference type="Gene3D" id="1.10.3210.10">
    <property type="entry name" value="Hypothetical protein af1432"/>
    <property type="match status" value="1"/>
</dbReference>
<reference evidence="4" key="1">
    <citation type="submission" date="2020-05" db="EMBL/GenBank/DDBJ databases">
        <authorList>
            <person name="Chiriac C."/>
            <person name="Salcher M."/>
            <person name="Ghai R."/>
            <person name="Kavagutti S V."/>
        </authorList>
    </citation>
    <scope>NUCLEOTIDE SEQUENCE</scope>
</reference>